<keyword evidence="7" id="KW-0406">Ion transport</keyword>
<dbReference type="InterPro" id="IPR050222">
    <property type="entry name" value="MATE_MdtK"/>
</dbReference>
<keyword evidence="5 10" id="KW-0812">Transmembrane</keyword>
<evidence type="ECO:0000256" key="8">
    <source>
        <dbReference type="ARBA" id="ARBA00023136"/>
    </source>
</evidence>
<accession>A0AAU9D116</accession>
<dbReference type="PIRSF" id="PIRSF006603">
    <property type="entry name" value="DinF"/>
    <property type="match status" value="1"/>
</dbReference>
<dbReference type="GO" id="GO:0015297">
    <property type="term" value="F:antiporter activity"/>
    <property type="evidence" value="ECO:0007669"/>
    <property type="project" value="UniProtKB-KW"/>
</dbReference>
<dbReference type="PANTHER" id="PTHR43298">
    <property type="entry name" value="MULTIDRUG RESISTANCE PROTEIN NORM-RELATED"/>
    <property type="match status" value="1"/>
</dbReference>
<sequence length="441" mass="46940">MDRGLNHAPVTVGQVFALAWPAAVSVLLNNAFKVIDQYAVQWLGVAAQAAVGACTFVLIALYALYSLVAAGAGPLAARATGARDDRWRRRVVGNGLTGSLLIGALTLAGLGLGSERIAALLGLAPAVRAQAAEYLFWLACAGLPLTLAPLIDSVFIAMGRTRLVMGLQAIATVLNAVLNPLFIYRLDLGIGGAALATGLSRGVAVALGLAWLVRLTGLRGGDLIPDNVLRWILSIGAPVAWGTALYALAYWGLLAWVISPLGPAVNAALGIGYSALEGFTWPLFWGLAAAAASLTGRHLGSADLARVRQTIRSAAWLALGFGTLASLVFWFGAERFTAFFSDDPEVHREAVLYARLLAFSQWCVAFEALAGGVLEGGGATRAAFWWSAPFNLLRIPLAGYLTFRLGWDSAGVWWAINLTTYAKAAGLWWQLWRVRWPRLRF</sequence>
<name>A0AAU9D116_9GAMM</name>
<evidence type="ECO:0000313" key="12">
    <source>
        <dbReference type="Proteomes" id="UP001321450"/>
    </source>
</evidence>
<reference evidence="12" key="1">
    <citation type="journal article" date="2024" name="Int. J. Syst. Evol. Microbiol.">
        <title>Methylomarinovum tepidoasis sp. nov., a moderately thermophilic methanotroph of the family Methylothermaceae isolated from a deep-sea hydrothermal field.</title>
        <authorList>
            <person name="Hirayama H."/>
            <person name="Takaki Y."/>
            <person name="Abe M."/>
            <person name="Miyazaki M."/>
            <person name="Uematsu K."/>
            <person name="Matsui Y."/>
            <person name="Takai K."/>
        </authorList>
    </citation>
    <scope>NUCLEOTIDE SEQUENCE [LARGE SCALE GENOMIC DNA]</scope>
    <source>
        <strain evidence="12">IN45</strain>
    </source>
</reference>
<dbReference type="GO" id="GO:0042910">
    <property type="term" value="F:xenobiotic transmembrane transporter activity"/>
    <property type="evidence" value="ECO:0007669"/>
    <property type="project" value="InterPro"/>
</dbReference>
<dbReference type="PANTHER" id="PTHR43298:SF2">
    <property type="entry name" value="FMN_FAD EXPORTER YEEO-RELATED"/>
    <property type="match status" value="1"/>
</dbReference>
<evidence type="ECO:0000256" key="7">
    <source>
        <dbReference type="ARBA" id="ARBA00023065"/>
    </source>
</evidence>
<feature type="transmembrane region" description="Helical" evidence="10">
    <location>
        <begin position="91"/>
        <end position="114"/>
    </location>
</feature>
<dbReference type="RefSeq" id="WP_286293894.1">
    <property type="nucleotide sequence ID" value="NZ_AP024718.1"/>
</dbReference>
<feature type="transmembrane region" description="Helical" evidence="10">
    <location>
        <begin position="271"/>
        <end position="294"/>
    </location>
</feature>
<evidence type="ECO:0000256" key="6">
    <source>
        <dbReference type="ARBA" id="ARBA00022989"/>
    </source>
</evidence>
<feature type="transmembrane region" description="Helical" evidence="10">
    <location>
        <begin position="413"/>
        <end position="432"/>
    </location>
</feature>
<feature type="transmembrane region" description="Helical" evidence="10">
    <location>
        <begin position="134"/>
        <end position="151"/>
    </location>
</feature>
<evidence type="ECO:0000256" key="4">
    <source>
        <dbReference type="ARBA" id="ARBA00022475"/>
    </source>
</evidence>
<feature type="transmembrane region" description="Helical" evidence="10">
    <location>
        <begin position="228"/>
        <end position="251"/>
    </location>
</feature>
<dbReference type="InterPro" id="IPR048279">
    <property type="entry name" value="MdtK-like"/>
</dbReference>
<keyword evidence="6 10" id="KW-1133">Transmembrane helix</keyword>
<dbReference type="GO" id="GO:0006811">
    <property type="term" value="P:monoatomic ion transport"/>
    <property type="evidence" value="ECO:0007669"/>
    <property type="project" value="UniProtKB-KW"/>
</dbReference>
<gene>
    <name evidence="11" type="ORF">MIN45_P1043</name>
</gene>
<dbReference type="EMBL" id="AP024718">
    <property type="protein sequence ID" value="BCX88674.1"/>
    <property type="molecule type" value="Genomic_DNA"/>
</dbReference>
<dbReference type="AlphaFoldDB" id="A0AAU9D116"/>
<dbReference type="InterPro" id="IPR002528">
    <property type="entry name" value="MATE_fam"/>
</dbReference>
<feature type="transmembrane region" description="Helical" evidence="10">
    <location>
        <begin position="314"/>
        <end position="332"/>
    </location>
</feature>
<evidence type="ECO:0000313" key="11">
    <source>
        <dbReference type="EMBL" id="BCX88674.1"/>
    </source>
</evidence>
<evidence type="ECO:0000256" key="1">
    <source>
        <dbReference type="ARBA" id="ARBA00004429"/>
    </source>
</evidence>
<organism evidence="11 12">
    <name type="scientific">Methylomarinovum tepidoasis</name>
    <dbReference type="NCBI Taxonomy" id="2840183"/>
    <lineage>
        <taxon>Bacteria</taxon>
        <taxon>Pseudomonadati</taxon>
        <taxon>Pseudomonadota</taxon>
        <taxon>Gammaproteobacteria</taxon>
        <taxon>Methylococcales</taxon>
        <taxon>Methylothermaceae</taxon>
        <taxon>Methylomarinovum</taxon>
    </lineage>
</organism>
<keyword evidence="3" id="KW-0050">Antiport</keyword>
<evidence type="ECO:0000256" key="9">
    <source>
        <dbReference type="ARBA" id="ARBA00031636"/>
    </source>
</evidence>
<keyword evidence="8 10" id="KW-0472">Membrane</keyword>
<feature type="transmembrane region" description="Helical" evidence="10">
    <location>
        <begin position="190"/>
        <end position="216"/>
    </location>
</feature>
<protein>
    <recommendedName>
        <fullName evidence="9">Multidrug-efflux transporter</fullName>
    </recommendedName>
</protein>
<dbReference type="Proteomes" id="UP001321450">
    <property type="component" value="Chromosome"/>
</dbReference>
<dbReference type="GO" id="GO:0005886">
    <property type="term" value="C:plasma membrane"/>
    <property type="evidence" value="ECO:0007669"/>
    <property type="project" value="UniProtKB-SubCell"/>
</dbReference>
<dbReference type="NCBIfam" id="TIGR00797">
    <property type="entry name" value="matE"/>
    <property type="match status" value="1"/>
</dbReference>
<keyword evidence="12" id="KW-1185">Reference proteome</keyword>
<evidence type="ECO:0000256" key="3">
    <source>
        <dbReference type="ARBA" id="ARBA00022449"/>
    </source>
</evidence>
<feature type="transmembrane region" description="Helical" evidence="10">
    <location>
        <begin position="44"/>
        <end position="70"/>
    </location>
</feature>
<dbReference type="KEGG" id="meiy:MIN45_P1043"/>
<keyword evidence="2" id="KW-0813">Transport</keyword>
<comment type="subcellular location">
    <subcellularLocation>
        <location evidence="1">Cell inner membrane</location>
        <topology evidence="1">Multi-pass membrane protein</topology>
    </subcellularLocation>
</comment>
<dbReference type="Pfam" id="PF01554">
    <property type="entry name" value="MatE"/>
    <property type="match status" value="2"/>
</dbReference>
<evidence type="ECO:0000256" key="5">
    <source>
        <dbReference type="ARBA" id="ARBA00022692"/>
    </source>
</evidence>
<feature type="transmembrane region" description="Helical" evidence="10">
    <location>
        <begin position="163"/>
        <end position="184"/>
    </location>
</feature>
<evidence type="ECO:0000256" key="10">
    <source>
        <dbReference type="SAM" id="Phobius"/>
    </source>
</evidence>
<evidence type="ECO:0000256" key="2">
    <source>
        <dbReference type="ARBA" id="ARBA00022448"/>
    </source>
</evidence>
<keyword evidence="4" id="KW-1003">Cell membrane</keyword>
<proteinExistence type="predicted"/>
<feature type="transmembrane region" description="Helical" evidence="10">
    <location>
        <begin position="12"/>
        <end position="32"/>
    </location>
</feature>